<dbReference type="InterPro" id="IPR014344">
    <property type="entry name" value="XrtA_polysacc_deacetyl"/>
</dbReference>
<sequence>MQNIMTVDVEDYFQVAALAESIKVSEWEGIPTRVVNNTQRLLDLFDQHNIKVTHFILGWVADKHPELVAEIHQRGHEVASHGYSHQLIYNQSPEVFRNETIRSKSLLEDITGSQVLGYRAASYSITRKSLWALDILGECGFTYDSSIFPIVHDRYGIPNSPKDPYYIKTAEGHQLLELPLSTESWFGQTIPIAGGGYFRLYPYWLSKFLYRRREKKQQPFIFYLHPWEVDAEQPKVDVSWFSRFRHYNNLDKCESRLSNLISEFKFDTMQSYIDTLDLEKLAKNPQEFSA</sequence>
<dbReference type="RefSeq" id="WP_309201356.1">
    <property type="nucleotide sequence ID" value="NZ_CP133548.1"/>
</dbReference>
<dbReference type="SUPFAM" id="SSF88713">
    <property type="entry name" value="Glycoside hydrolase/deacetylase"/>
    <property type="match status" value="1"/>
</dbReference>
<dbReference type="Proteomes" id="UP001239782">
    <property type="component" value="Chromosome"/>
</dbReference>
<reference evidence="2 3" key="1">
    <citation type="submission" date="2023-08" db="EMBL/GenBank/DDBJ databases">
        <title>Pleionea litopenaei sp. nov., isolated from stomach of juvenile Litopenaeus vannamei.</title>
        <authorList>
            <person name="Rho A.M."/>
            <person name="Hwang C.Y."/>
        </authorList>
    </citation>
    <scope>NUCLEOTIDE SEQUENCE [LARGE SCALE GENOMIC DNA]</scope>
    <source>
        <strain evidence="2 3">HL-JVS1</strain>
    </source>
</reference>
<dbReference type="Gene3D" id="3.20.20.370">
    <property type="entry name" value="Glycoside hydrolase/deacetylase"/>
    <property type="match status" value="1"/>
</dbReference>
<dbReference type="InterPro" id="IPR022560">
    <property type="entry name" value="DUF3473"/>
</dbReference>
<dbReference type="PANTHER" id="PTHR47561">
    <property type="entry name" value="POLYSACCHARIDE DEACETYLASE FAMILY PROTEIN (AFU_ORTHOLOGUE AFUA_6G05030)"/>
    <property type="match status" value="1"/>
</dbReference>
<protein>
    <submittedName>
        <fullName evidence="2">DUF3473 domain-containing protein</fullName>
    </submittedName>
</protein>
<dbReference type="InterPro" id="IPR045235">
    <property type="entry name" value="PuuE_HpPgdA-like"/>
</dbReference>
<dbReference type="InterPro" id="IPR002509">
    <property type="entry name" value="NODB_dom"/>
</dbReference>
<evidence type="ECO:0000313" key="3">
    <source>
        <dbReference type="Proteomes" id="UP001239782"/>
    </source>
</evidence>
<dbReference type="InterPro" id="IPR011330">
    <property type="entry name" value="Glyco_hydro/deAcase_b/a-brl"/>
</dbReference>
<dbReference type="GO" id="GO:0016810">
    <property type="term" value="F:hydrolase activity, acting on carbon-nitrogen (but not peptide) bonds"/>
    <property type="evidence" value="ECO:0007669"/>
    <property type="project" value="InterPro"/>
</dbReference>
<dbReference type="PROSITE" id="PS51677">
    <property type="entry name" value="NODB"/>
    <property type="match status" value="1"/>
</dbReference>
<dbReference type="KEGG" id="plei:Q9312_13340"/>
<gene>
    <name evidence="2" type="ORF">Q9312_13340</name>
</gene>
<accession>A0AA51RRJ6</accession>
<name>A0AA51RRJ6_9GAMM</name>
<keyword evidence="3" id="KW-1185">Reference proteome</keyword>
<dbReference type="GO" id="GO:0005975">
    <property type="term" value="P:carbohydrate metabolic process"/>
    <property type="evidence" value="ECO:0007669"/>
    <property type="project" value="InterPro"/>
</dbReference>
<dbReference type="CDD" id="cd10941">
    <property type="entry name" value="CE4_PuuE_HpPgdA_like_2"/>
    <property type="match status" value="1"/>
</dbReference>
<dbReference type="Pfam" id="PF11959">
    <property type="entry name" value="DUF3473"/>
    <property type="match status" value="1"/>
</dbReference>
<dbReference type="AlphaFoldDB" id="A0AA51RRJ6"/>
<dbReference type="EMBL" id="CP133548">
    <property type="protein sequence ID" value="WMS86204.1"/>
    <property type="molecule type" value="Genomic_DNA"/>
</dbReference>
<organism evidence="2 3">
    <name type="scientific">Pleionea litopenaei</name>
    <dbReference type="NCBI Taxonomy" id="3070815"/>
    <lineage>
        <taxon>Bacteria</taxon>
        <taxon>Pseudomonadati</taxon>
        <taxon>Pseudomonadota</taxon>
        <taxon>Gammaproteobacteria</taxon>
        <taxon>Oceanospirillales</taxon>
        <taxon>Pleioneaceae</taxon>
        <taxon>Pleionea</taxon>
    </lineage>
</organism>
<dbReference type="NCBIfam" id="TIGR03006">
    <property type="entry name" value="pepcterm_polyde"/>
    <property type="match status" value="1"/>
</dbReference>
<dbReference type="Pfam" id="PF01522">
    <property type="entry name" value="Polysacc_deac_1"/>
    <property type="match status" value="1"/>
</dbReference>
<proteinExistence type="predicted"/>
<dbReference type="PANTHER" id="PTHR47561:SF1">
    <property type="entry name" value="POLYSACCHARIDE DEACETYLASE FAMILY PROTEIN (AFU_ORTHOLOGUE AFUA_6G05030)"/>
    <property type="match status" value="1"/>
</dbReference>
<feature type="domain" description="NodB homology" evidence="1">
    <location>
        <begin position="21"/>
        <end position="290"/>
    </location>
</feature>
<evidence type="ECO:0000259" key="1">
    <source>
        <dbReference type="PROSITE" id="PS51677"/>
    </source>
</evidence>
<evidence type="ECO:0000313" key="2">
    <source>
        <dbReference type="EMBL" id="WMS86204.1"/>
    </source>
</evidence>